<dbReference type="AlphaFoldDB" id="A0A4P6WRJ3"/>
<dbReference type="NCBIfam" id="NF009463">
    <property type="entry name" value="PRK12823.1"/>
    <property type="match status" value="1"/>
</dbReference>
<dbReference type="PRINTS" id="PR00080">
    <property type="entry name" value="SDRFAMILY"/>
</dbReference>
<evidence type="ECO:0000313" key="2">
    <source>
        <dbReference type="EMBL" id="QBM26402.1"/>
    </source>
</evidence>
<proteinExistence type="inferred from homology"/>
<dbReference type="GO" id="GO:0016616">
    <property type="term" value="F:oxidoreductase activity, acting on the CH-OH group of donors, NAD or NADP as acceptor"/>
    <property type="evidence" value="ECO:0007669"/>
    <property type="project" value="TreeGrafter"/>
</dbReference>
<evidence type="ECO:0000313" key="3">
    <source>
        <dbReference type="Proteomes" id="UP000293912"/>
    </source>
</evidence>
<dbReference type="InterPro" id="IPR036291">
    <property type="entry name" value="NAD(P)-bd_dom_sf"/>
</dbReference>
<protein>
    <submittedName>
        <fullName evidence="2">Levodione reductase</fullName>
        <ecNumber evidence="2">1.1.1.-</ecNumber>
    </submittedName>
</protein>
<comment type="similarity">
    <text evidence="1">Belongs to the short-chain dehydrogenases/reductases (SDR) family.</text>
</comment>
<dbReference type="InterPro" id="IPR020904">
    <property type="entry name" value="Sc_DH/Rdtase_CS"/>
</dbReference>
<gene>
    <name evidence="2" type="primary">lvr</name>
    <name evidence="2" type="ORF">HPF_01835</name>
</gene>
<dbReference type="GO" id="GO:0030497">
    <property type="term" value="P:fatty acid elongation"/>
    <property type="evidence" value="ECO:0007669"/>
    <property type="project" value="TreeGrafter"/>
</dbReference>
<keyword evidence="3" id="KW-1185">Reference proteome</keyword>
<dbReference type="RefSeq" id="WP_133155600.1">
    <property type="nucleotide sequence ID" value="NZ_CP037867.1"/>
</dbReference>
<reference evidence="2 3" key="1">
    <citation type="submission" date="2019-03" db="EMBL/GenBank/DDBJ databases">
        <authorList>
            <person name="Sebastian G."/>
            <person name="Baumann P."/>
            <person name="Ruckert C."/>
            <person name="Kalinowski J."/>
            <person name="Nebel B."/>
            <person name="Takors R."/>
            <person name="Blombach B."/>
        </authorList>
    </citation>
    <scope>NUCLEOTIDE SEQUENCE [LARGE SCALE GENOMIC DNA]</scope>
    <source>
        <strain evidence="2 3">DSM 1084</strain>
    </source>
</reference>
<dbReference type="PRINTS" id="PR00081">
    <property type="entry name" value="GDHRDH"/>
</dbReference>
<dbReference type="PROSITE" id="PS00061">
    <property type="entry name" value="ADH_SHORT"/>
    <property type="match status" value="1"/>
</dbReference>
<dbReference type="Gene3D" id="3.40.50.720">
    <property type="entry name" value="NAD(P)-binding Rossmann-like Domain"/>
    <property type="match status" value="1"/>
</dbReference>
<accession>A0A4P6WRJ3</accession>
<dbReference type="InterPro" id="IPR002347">
    <property type="entry name" value="SDR_fam"/>
</dbReference>
<keyword evidence="2" id="KW-0560">Oxidoreductase</keyword>
<dbReference type="Pfam" id="PF13561">
    <property type="entry name" value="adh_short_C2"/>
    <property type="match status" value="1"/>
</dbReference>
<dbReference type="PANTHER" id="PTHR42760">
    <property type="entry name" value="SHORT-CHAIN DEHYDROGENASES/REDUCTASES FAMILY MEMBER"/>
    <property type="match status" value="1"/>
</dbReference>
<organism evidence="2 3">
    <name type="scientific">Hydrogenophaga pseudoflava</name>
    <name type="common">Pseudomonas carboxydoflava</name>
    <dbReference type="NCBI Taxonomy" id="47421"/>
    <lineage>
        <taxon>Bacteria</taxon>
        <taxon>Pseudomonadati</taxon>
        <taxon>Pseudomonadota</taxon>
        <taxon>Betaproteobacteria</taxon>
        <taxon>Burkholderiales</taxon>
        <taxon>Comamonadaceae</taxon>
        <taxon>Hydrogenophaga</taxon>
    </lineage>
</organism>
<name>A0A4P6WRJ3_HYDPS</name>
<sequence>MTGIAAQRYQGRVVVVTGAAQGIGRACALRMAAEGARVVLVDRATGPCEAVRDQITAEGGEALLVAADLEQHQGAQAVVQAALQAHGRVDVSVHNVGGTIWAKPFWEYTPDEMQREISRSLWPTLWCCREMAALMKRQGDGAIVNVGSIATRGIYRVPYAAAKGGVHAMTVAMAMELAEFGVRVNCVSPGAIDNGQRIVPRNPQPLSEAETGWMKAIYTQSLRDTPMNRLGTPEEIAAAIGFLGAPEASYITGQVLFVGGGAIG</sequence>
<dbReference type="EMBL" id="CP037867">
    <property type="protein sequence ID" value="QBM26402.1"/>
    <property type="molecule type" value="Genomic_DNA"/>
</dbReference>
<dbReference type="FunFam" id="3.40.50.720:FF:000084">
    <property type="entry name" value="Short-chain dehydrogenase reductase"/>
    <property type="match status" value="1"/>
</dbReference>
<dbReference type="Proteomes" id="UP000293912">
    <property type="component" value="Chromosome"/>
</dbReference>
<evidence type="ECO:0000256" key="1">
    <source>
        <dbReference type="ARBA" id="ARBA00006484"/>
    </source>
</evidence>
<dbReference type="KEGG" id="hpse:HPF_01835"/>
<dbReference type="PANTHER" id="PTHR42760:SF123">
    <property type="entry name" value="OXIDOREDUCTASE"/>
    <property type="match status" value="1"/>
</dbReference>
<dbReference type="SUPFAM" id="SSF51735">
    <property type="entry name" value="NAD(P)-binding Rossmann-fold domains"/>
    <property type="match status" value="1"/>
</dbReference>
<dbReference type="EC" id="1.1.1.-" evidence="2"/>